<gene>
    <name evidence="2" type="ORF">NQF64_02425</name>
</gene>
<accession>A0ABT3W6U7</accession>
<feature type="transmembrane region" description="Helical" evidence="1">
    <location>
        <begin position="70"/>
        <end position="88"/>
    </location>
</feature>
<evidence type="ECO:0000256" key="1">
    <source>
        <dbReference type="SAM" id="Phobius"/>
    </source>
</evidence>
<evidence type="ECO:0000313" key="2">
    <source>
        <dbReference type="EMBL" id="MCX5614104.1"/>
    </source>
</evidence>
<proteinExistence type="predicted"/>
<keyword evidence="1" id="KW-0472">Membrane</keyword>
<dbReference type="EMBL" id="JANIDW010000001">
    <property type="protein sequence ID" value="MCX5614104.1"/>
    <property type="molecule type" value="Genomic_DNA"/>
</dbReference>
<organism evidence="2 3">
    <name type="scientific">Bombella saccharophila</name>
    <dbReference type="NCBI Taxonomy" id="2967338"/>
    <lineage>
        <taxon>Bacteria</taxon>
        <taxon>Pseudomonadati</taxon>
        <taxon>Pseudomonadota</taxon>
        <taxon>Alphaproteobacteria</taxon>
        <taxon>Acetobacterales</taxon>
        <taxon>Acetobacteraceae</taxon>
        <taxon>Bombella</taxon>
    </lineage>
</organism>
<dbReference type="RefSeq" id="WP_266106346.1">
    <property type="nucleotide sequence ID" value="NZ_JANIDW010000001.1"/>
</dbReference>
<comment type="caution">
    <text evidence="2">The sequence shown here is derived from an EMBL/GenBank/DDBJ whole genome shotgun (WGS) entry which is preliminary data.</text>
</comment>
<feature type="transmembrane region" description="Helical" evidence="1">
    <location>
        <begin position="137"/>
        <end position="159"/>
    </location>
</feature>
<keyword evidence="3" id="KW-1185">Reference proteome</keyword>
<reference evidence="2 3" key="1">
    <citation type="submission" date="2022-07" db="EMBL/GenBank/DDBJ databases">
        <title>Bombella genomes.</title>
        <authorList>
            <person name="Harer L."/>
            <person name="Styblova S."/>
            <person name="Ehrmann M."/>
        </authorList>
    </citation>
    <scope>NUCLEOTIDE SEQUENCE [LARGE SCALE GENOMIC DNA]</scope>
    <source>
        <strain evidence="2 3">TMW 2.2558</strain>
    </source>
</reference>
<name>A0ABT3W6U7_9PROT</name>
<feature type="transmembrane region" description="Helical" evidence="1">
    <location>
        <begin position="40"/>
        <end position="58"/>
    </location>
</feature>
<evidence type="ECO:0000313" key="3">
    <source>
        <dbReference type="Proteomes" id="UP001165648"/>
    </source>
</evidence>
<protein>
    <recommendedName>
        <fullName evidence="4">SMODS and SLOG-associating 2TM effector domain-containing protein</fullName>
    </recommendedName>
</protein>
<keyword evidence="1" id="KW-0812">Transmembrane</keyword>
<keyword evidence="1" id="KW-1133">Transmembrane helix</keyword>
<dbReference type="Proteomes" id="UP001165648">
    <property type="component" value="Unassembled WGS sequence"/>
</dbReference>
<evidence type="ECO:0008006" key="4">
    <source>
        <dbReference type="Google" id="ProtNLM"/>
    </source>
</evidence>
<sequence length="163" mass="19245">MMFGVRRTEDDKIASVNIYLEAWKRVIDTQEHFNDISMRVRGLLGTCFSALFLFAAYLLKDSDINNEKYIIISILFFYVIIALSCFCAEKWYRNFLISAVKVGEDIEEKLKNYGYEEIQLTTQISYDDKNKITSSQLFFISFYFFQIFLPICVICLLFFKNKV</sequence>